<keyword evidence="4" id="KW-0488">Methylation</keyword>
<dbReference type="PRINTS" id="PR00114">
    <property type="entry name" value="STPHPHTASE"/>
</dbReference>
<dbReference type="PANTHER" id="PTHR11668">
    <property type="entry name" value="SERINE/THREONINE PROTEIN PHOSPHATASE"/>
    <property type="match status" value="1"/>
</dbReference>
<evidence type="ECO:0000256" key="7">
    <source>
        <dbReference type="ARBA" id="ARBA00022723"/>
    </source>
</evidence>
<dbReference type="SUPFAM" id="SSF50249">
    <property type="entry name" value="Nucleic acid-binding proteins"/>
    <property type="match status" value="1"/>
</dbReference>
<dbReference type="InterPro" id="IPR031675">
    <property type="entry name" value="STPPase_N"/>
</dbReference>
<keyword evidence="6" id="KW-0597">Phosphoprotein</keyword>
<dbReference type="InterPro" id="IPR032440">
    <property type="entry name" value="Ribosomal_uS17_N"/>
</dbReference>
<feature type="compositionally biased region" description="Low complexity" evidence="20">
    <location>
        <begin position="153"/>
        <end position="167"/>
    </location>
</feature>
<reference evidence="22 23" key="1">
    <citation type="journal article" date="2019" name="Nat. Ecol. Evol.">
        <title>Megaphylogeny resolves global patterns of mushroom evolution.</title>
        <authorList>
            <person name="Varga T."/>
            <person name="Krizsan K."/>
            <person name="Foldi C."/>
            <person name="Dima B."/>
            <person name="Sanchez-Garcia M."/>
            <person name="Sanchez-Ramirez S."/>
            <person name="Szollosi G.J."/>
            <person name="Szarkandi J.G."/>
            <person name="Papp V."/>
            <person name="Albert L."/>
            <person name="Andreopoulos W."/>
            <person name="Angelini C."/>
            <person name="Antonin V."/>
            <person name="Barry K.W."/>
            <person name="Bougher N.L."/>
            <person name="Buchanan P."/>
            <person name="Buyck B."/>
            <person name="Bense V."/>
            <person name="Catcheside P."/>
            <person name="Chovatia M."/>
            <person name="Cooper J."/>
            <person name="Damon W."/>
            <person name="Desjardin D."/>
            <person name="Finy P."/>
            <person name="Geml J."/>
            <person name="Haridas S."/>
            <person name="Hughes K."/>
            <person name="Justo A."/>
            <person name="Karasinski D."/>
            <person name="Kautmanova I."/>
            <person name="Kiss B."/>
            <person name="Kocsube S."/>
            <person name="Kotiranta H."/>
            <person name="LaButti K.M."/>
            <person name="Lechner B.E."/>
            <person name="Liimatainen K."/>
            <person name="Lipzen A."/>
            <person name="Lukacs Z."/>
            <person name="Mihaltcheva S."/>
            <person name="Morgado L.N."/>
            <person name="Niskanen T."/>
            <person name="Noordeloos M.E."/>
            <person name="Ohm R.A."/>
            <person name="Ortiz-Santana B."/>
            <person name="Ovrebo C."/>
            <person name="Racz N."/>
            <person name="Riley R."/>
            <person name="Savchenko A."/>
            <person name="Shiryaev A."/>
            <person name="Soop K."/>
            <person name="Spirin V."/>
            <person name="Szebenyi C."/>
            <person name="Tomsovsky M."/>
            <person name="Tulloss R.E."/>
            <person name="Uehling J."/>
            <person name="Grigoriev I.V."/>
            <person name="Vagvolgyi C."/>
            <person name="Papp T."/>
            <person name="Martin F.M."/>
            <person name="Miettinen O."/>
            <person name="Hibbett D.S."/>
            <person name="Nagy L.G."/>
        </authorList>
    </citation>
    <scope>NUCLEOTIDE SEQUENCE [LARGE SCALE GENOMIC DNA]</scope>
    <source>
        <strain evidence="22 23">CBS 309.79</strain>
    </source>
</reference>
<evidence type="ECO:0000256" key="5">
    <source>
        <dbReference type="ARBA" id="ARBA00022490"/>
    </source>
</evidence>
<evidence type="ECO:0000313" key="22">
    <source>
        <dbReference type="EMBL" id="TFK98872.1"/>
    </source>
</evidence>
<keyword evidence="13" id="KW-0007">Acetylation</keyword>
<keyword evidence="23" id="KW-1185">Reference proteome</keyword>
<feature type="region of interest" description="Disordered" evidence="20">
    <location>
        <begin position="149"/>
        <end position="313"/>
    </location>
</feature>
<dbReference type="STRING" id="1884261.A0A5C3QA32"/>
<keyword evidence="9" id="KW-0694">RNA-binding</keyword>
<sequence>MAEQIEKAFQKQQIFHNTKIRAGKKALTKEKRWYKDVGLGFKTPSEAINGTYIDKKCPFTGEVSIRGRILTGKVVSTKMTRTIIIRRDYLHYIPKYNRYEKRHKNLAAHASPAFRIEVGDVVTVGQCRPLSKTTLYKLAPTLLSVFTSRLSKSRPSSPHGETSSSSGKKSKKDKKEDKKADKSGSSGSPTSAADKDDSNDSADGTVPEDSQGSIGRAAGAKTATATSNGAAAASSPSTSRVPALPEINVSEAQNQGPSSSKSIPSPKILSSALAKPPPSPTNTASSGERTLVASPPDVGAVPSTPTILSTSLNDSARPPKLGLTFDIDDMITRLLDAGYTGKVSKSLCLKTSEVAQICTSAREIFLKQPTLIELSPPVKIVGDVHGQYTDLIRLFEMCGFPPSANYLFLGDYVDRGKQSLETILLLLCYKIKYPENFFLLRGNHECANVTRVYGFYDECKRRSNIKTWKTFIDVFNTLPIAAVVASKIFCVHGGLSPSLTSMDDIKRIQRPTDVPDYGLLNDLLWSDPSDTAADWEDNERGVSYCFGRGVINDFLVRYDMDLICRAHMVVEDGYEFWNERTLVTVFSAPNYCGEFDNYGACMSVSEDLLCAFELLKPLDGAALRKEMTKAKRKNTMGSG</sequence>
<feature type="compositionally biased region" description="Low complexity" evidence="20">
    <location>
        <begin position="257"/>
        <end position="274"/>
    </location>
</feature>
<keyword evidence="12" id="KW-0689">Ribosomal protein</keyword>
<dbReference type="PROSITE" id="PS00056">
    <property type="entry name" value="RIBOSOMAL_S17"/>
    <property type="match status" value="1"/>
</dbReference>
<evidence type="ECO:0000256" key="4">
    <source>
        <dbReference type="ARBA" id="ARBA00022481"/>
    </source>
</evidence>
<dbReference type="Proteomes" id="UP000305067">
    <property type="component" value="Unassembled WGS sequence"/>
</dbReference>
<dbReference type="FunFam" id="3.60.21.10:FF:000006">
    <property type="entry name" value="Serine/threonine-protein phosphatase"/>
    <property type="match status" value="1"/>
</dbReference>
<dbReference type="OrthoDB" id="1930084at2759"/>
<dbReference type="GO" id="GO:1990904">
    <property type="term" value="C:ribonucleoprotein complex"/>
    <property type="evidence" value="ECO:0007669"/>
    <property type="project" value="UniProtKB-KW"/>
</dbReference>
<name>A0A5C3QA32_9AGAR</name>
<keyword evidence="8 19" id="KW-0378">Hydrolase</keyword>
<keyword evidence="10" id="KW-0904">Protein phosphatase</keyword>
<dbReference type="GO" id="GO:0022626">
    <property type="term" value="C:cytosolic ribosome"/>
    <property type="evidence" value="ECO:0007669"/>
    <property type="project" value="UniProtKB-ARBA"/>
</dbReference>
<proteinExistence type="inferred from homology"/>
<dbReference type="EC" id="3.1.3.16" evidence="19"/>
<dbReference type="Gene3D" id="2.40.50.1000">
    <property type="match status" value="1"/>
</dbReference>
<evidence type="ECO:0000256" key="16">
    <source>
        <dbReference type="ARBA" id="ARBA00023274"/>
    </source>
</evidence>
<evidence type="ECO:0000256" key="14">
    <source>
        <dbReference type="ARBA" id="ARBA00023139"/>
    </source>
</evidence>
<dbReference type="SMART" id="SM00156">
    <property type="entry name" value="PP2Ac"/>
    <property type="match status" value="1"/>
</dbReference>
<dbReference type="GO" id="GO:0006412">
    <property type="term" value="P:translation"/>
    <property type="evidence" value="ECO:0007669"/>
    <property type="project" value="InterPro"/>
</dbReference>
<dbReference type="AlphaFoldDB" id="A0A5C3QA32"/>
<accession>A0A5C3QA32</accession>
<dbReference type="InterPro" id="IPR029052">
    <property type="entry name" value="Metallo-depent_PP-like"/>
</dbReference>
<feature type="compositionally biased region" description="Basic and acidic residues" evidence="20">
    <location>
        <begin position="173"/>
        <end position="182"/>
    </location>
</feature>
<evidence type="ECO:0000256" key="3">
    <source>
        <dbReference type="ARBA" id="ARBA00010254"/>
    </source>
</evidence>
<evidence type="ECO:0000256" key="1">
    <source>
        <dbReference type="ARBA" id="ARBA00001936"/>
    </source>
</evidence>
<comment type="similarity">
    <text evidence="18">Belongs to the PPP phosphatase family. PP-Z subfamily.</text>
</comment>
<evidence type="ECO:0000256" key="12">
    <source>
        <dbReference type="ARBA" id="ARBA00022980"/>
    </source>
</evidence>
<dbReference type="GO" id="GO:0003735">
    <property type="term" value="F:structural constituent of ribosome"/>
    <property type="evidence" value="ECO:0007669"/>
    <property type="project" value="InterPro"/>
</dbReference>
<comment type="cofactor">
    <cofactor evidence="1">
        <name>Mn(2+)</name>
        <dbReference type="ChEBI" id="CHEBI:29035"/>
    </cofactor>
</comment>
<comment type="similarity">
    <text evidence="3">Belongs to the universal ribosomal protein uS17 family.</text>
</comment>
<evidence type="ECO:0000256" key="2">
    <source>
        <dbReference type="ARBA" id="ARBA00004496"/>
    </source>
</evidence>
<dbReference type="Pfam" id="PF00366">
    <property type="entry name" value="Ribosomal_S17"/>
    <property type="match status" value="1"/>
</dbReference>
<dbReference type="InterPro" id="IPR000266">
    <property type="entry name" value="Ribosomal_uS17"/>
</dbReference>
<feature type="domain" description="Serine/threonine specific protein phosphatases" evidence="21">
    <location>
        <begin position="440"/>
        <end position="445"/>
    </location>
</feature>
<dbReference type="Pfam" id="PF00149">
    <property type="entry name" value="Metallophos"/>
    <property type="match status" value="1"/>
</dbReference>
<evidence type="ECO:0000259" key="21">
    <source>
        <dbReference type="PROSITE" id="PS00125"/>
    </source>
</evidence>
<evidence type="ECO:0000256" key="10">
    <source>
        <dbReference type="ARBA" id="ARBA00022912"/>
    </source>
</evidence>
<keyword evidence="5" id="KW-0963">Cytoplasm</keyword>
<keyword evidence="14" id="KW-0564">Palmitate</keyword>
<evidence type="ECO:0000256" key="6">
    <source>
        <dbReference type="ARBA" id="ARBA00022553"/>
    </source>
</evidence>
<keyword evidence="7" id="KW-0479">Metal-binding</keyword>
<dbReference type="GO" id="GO:0004722">
    <property type="term" value="F:protein serine/threonine phosphatase activity"/>
    <property type="evidence" value="ECO:0007669"/>
    <property type="project" value="UniProtKB-EC"/>
</dbReference>
<dbReference type="Pfam" id="PF16891">
    <property type="entry name" value="STPPase_N"/>
    <property type="match status" value="1"/>
</dbReference>
<evidence type="ECO:0000256" key="9">
    <source>
        <dbReference type="ARBA" id="ARBA00022884"/>
    </source>
</evidence>
<dbReference type="Pfam" id="PF16205">
    <property type="entry name" value="Ribosomal_S17_N"/>
    <property type="match status" value="1"/>
</dbReference>
<evidence type="ECO:0000256" key="11">
    <source>
        <dbReference type="ARBA" id="ARBA00022934"/>
    </source>
</evidence>
<evidence type="ECO:0000256" key="19">
    <source>
        <dbReference type="RuleBase" id="RU004273"/>
    </source>
</evidence>
<dbReference type="EMBL" id="ML178837">
    <property type="protein sequence ID" value="TFK98872.1"/>
    <property type="molecule type" value="Genomic_DNA"/>
</dbReference>
<evidence type="ECO:0000256" key="15">
    <source>
        <dbReference type="ARBA" id="ARBA00023211"/>
    </source>
</evidence>
<dbReference type="PANTHER" id="PTHR11668:SF484">
    <property type="entry name" value="SERINE_THREONINE-PROTEIN PHOSPHATASE PP-Z1-RELATED"/>
    <property type="match status" value="1"/>
</dbReference>
<dbReference type="InterPro" id="IPR050341">
    <property type="entry name" value="PP1_catalytic_subunit"/>
</dbReference>
<evidence type="ECO:0000256" key="8">
    <source>
        <dbReference type="ARBA" id="ARBA00022801"/>
    </source>
</evidence>
<dbReference type="SUPFAM" id="SSF56300">
    <property type="entry name" value="Metallo-dependent phosphatases"/>
    <property type="match status" value="1"/>
</dbReference>
<feature type="compositionally biased region" description="Polar residues" evidence="20">
    <location>
        <begin position="303"/>
        <end position="313"/>
    </location>
</feature>
<gene>
    <name evidence="22" type="ORF">BDV98DRAFT_606624</name>
</gene>
<organism evidence="22 23">
    <name type="scientific">Pterulicium gracile</name>
    <dbReference type="NCBI Taxonomy" id="1884261"/>
    <lineage>
        <taxon>Eukaryota</taxon>
        <taxon>Fungi</taxon>
        <taxon>Dikarya</taxon>
        <taxon>Basidiomycota</taxon>
        <taxon>Agaricomycotina</taxon>
        <taxon>Agaricomycetes</taxon>
        <taxon>Agaricomycetidae</taxon>
        <taxon>Agaricales</taxon>
        <taxon>Pleurotineae</taxon>
        <taxon>Pterulaceae</taxon>
        <taxon>Pterulicium</taxon>
    </lineage>
</organism>
<dbReference type="FunFam" id="2.40.50.1000:FF:000008">
    <property type="entry name" value="40S ribosomal protein S11"/>
    <property type="match status" value="1"/>
</dbReference>
<keyword evidence="17" id="KW-0449">Lipoprotein</keyword>
<evidence type="ECO:0000256" key="13">
    <source>
        <dbReference type="ARBA" id="ARBA00022990"/>
    </source>
</evidence>
<dbReference type="CDD" id="cd00364">
    <property type="entry name" value="Ribosomal_uS17"/>
    <property type="match status" value="1"/>
</dbReference>
<dbReference type="GO" id="GO:0046872">
    <property type="term" value="F:metal ion binding"/>
    <property type="evidence" value="ECO:0007669"/>
    <property type="project" value="UniProtKB-KW"/>
</dbReference>
<dbReference type="InterPro" id="IPR004843">
    <property type="entry name" value="Calcineurin-like_PHP"/>
</dbReference>
<keyword evidence="16" id="KW-0687">Ribonucleoprotein</keyword>
<evidence type="ECO:0000313" key="23">
    <source>
        <dbReference type="Proteomes" id="UP000305067"/>
    </source>
</evidence>
<evidence type="ECO:0000256" key="18">
    <source>
        <dbReference type="ARBA" id="ARBA00029458"/>
    </source>
</evidence>
<evidence type="ECO:0000256" key="20">
    <source>
        <dbReference type="SAM" id="MobiDB-lite"/>
    </source>
</evidence>
<dbReference type="InterPro" id="IPR012340">
    <property type="entry name" value="NA-bd_OB-fold"/>
</dbReference>
<dbReference type="PROSITE" id="PS00125">
    <property type="entry name" value="SER_THR_PHOSPHATASE"/>
    <property type="match status" value="1"/>
</dbReference>
<dbReference type="InterPro" id="IPR019979">
    <property type="entry name" value="Ribosomal_uS17_CS"/>
</dbReference>
<comment type="catalytic activity">
    <reaction evidence="19">
        <text>O-phospho-L-threonyl-[protein] + H2O = L-threonyl-[protein] + phosphate</text>
        <dbReference type="Rhea" id="RHEA:47004"/>
        <dbReference type="Rhea" id="RHEA-COMP:11060"/>
        <dbReference type="Rhea" id="RHEA-COMP:11605"/>
        <dbReference type="ChEBI" id="CHEBI:15377"/>
        <dbReference type="ChEBI" id="CHEBI:30013"/>
        <dbReference type="ChEBI" id="CHEBI:43474"/>
        <dbReference type="ChEBI" id="CHEBI:61977"/>
        <dbReference type="EC" id="3.1.3.16"/>
    </reaction>
</comment>
<feature type="compositionally biased region" description="Low complexity" evidence="20">
    <location>
        <begin position="183"/>
        <end position="192"/>
    </location>
</feature>
<evidence type="ECO:0000256" key="17">
    <source>
        <dbReference type="ARBA" id="ARBA00023288"/>
    </source>
</evidence>
<feature type="compositionally biased region" description="Low complexity" evidence="20">
    <location>
        <begin position="217"/>
        <end position="239"/>
    </location>
</feature>
<comment type="subcellular location">
    <subcellularLocation>
        <location evidence="2">Cytoplasm</location>
    </subcellularLocation>
</comment>
<dbReference type="GO" id="GO:0005634">
    <property type="term" value="C:nucleus"/>
    <property type="evidence" value="ECO:0007669"/>
    <property type="project" value="TreeGrafter"/>
</dbReference>
<dbReference type="Gene3D" id="3.60.21.10">
    <property type="match status" value="1"/>
</dbReference>
<keyword evidence="11" id="KW-0164">Citrullination</keyword>
<keyword evidence="15" id="KW-0464">Manganese</keyword>
<protein>
    <recommendedName>
        <fullName evidence="19">Serine/threonine-protein phosphatase</fullName>
        <ecNumber evidence="19">3.1.3.16</ecNumber>
    </recommendedName>
</protein>
<dbReference type="InterPro" id="IPR006186">
    <property type="entry name" value="Ser/Thr-sp_prot-phosphatase"/>
</dbReference>
<dbReference type="GO" id="GO:0003723">
    <property type="term" value="F:RNA binding"/>
    <property type="evidence" value="ECO:0007669"/>
    <property type="project" value="UniProtKB-KW"/>
</dbReference>